<feature type="region of interest" description="Disordered" evidence="1">
    <location>
        <begin position="34"/>
        <end position="117"/>
    </location>
</feature>
<reference evidence="3" key="1">
    <citation type="journal article" date="2017" name="Nat. Microbiol.">
        <title>Global analysis of biosynthetic gene clusters reveals vast potential of secondary metabolite production in Penicillium species.</title>
        <authorList>
            <person name="Nielsen J.C."/>
            <person name="Grijseels S."/>
            <person name="Prigent S."/>
            <person name="Ji B."/>
            <person name="Dainat J."/>
            <person name="Nielsen K.F."/>
            <person name="Frisvad J.C."/>
            <person name="Workman M."/>
            <person name="Nielsen J."/>
        </authorList>
    </citation>
    <scope>NUCLEOTIDE SEQUENCE [LARGE SCALE GENOMIC DNA]</scope>
    <source>
        <strain evidence="3">IBT 14082</strain>
    </source>
</reference>
<evidence type="ECO:0000313" key="2">
    <source>
        <dbReference type="EMBL" id="OQE25610.1"/>
    </source>
</evidence>
<evidence type="ECO:0000256" key="1">
    <source>
        <dbReference type="SAM" id="MobiDB-lite"/>
    </source>
</evidence>
<gene>
    <name evidence="2" type="ORF">PENFLA_c008G07546</name>
</gene>
<comment type="caution">
    <text evidence="2">The sequence shown here is derived from an EMBL/GenBank/DDBJ whole genome shotgun (WGS) entry which is preliminary data.</text>
</comment>
<sequence>MASTWDHERDKQLLVAILAVHSPLDFAAIAKAMGQGGSTAAVRQHVHALKARQEGTTKQSPTKDKTDKPTGRVRKATKPTTKRKTASATNPDKDFVVEGQNDYGEEPCPSPTKQRKL</sequence>
<dbReference type="Proteomes" id="UP000191342">
    <property type="component" value="Unassembled WGS sequence"/>
</dbReference>
<dbReference type="AlphaFoldDB" id="A0A1V6TI67"/>
<name>A0A1V6TI67_9EURO</name>
<evidence type="ECO:0008006" key="4">
    <source>
        <dbReference type="Google" id="ProtNLM"/>
    </source>
</evidence>
<feature type="compositionally biased region" description="Basic and acidic residues" evidence="1">
    <location>
        <begin position="51"/>
        <end position="70"/>
    </location>
</feature>
<organism evidence="2 3">
    <name type="scientific">Penicillium flavigenum</name>
    <dbReference type="NCBI Taxonomy" id="254877"/>
    <lineage>
        <taxon>Eukaryota</taxon>
        <taxon>Fungi</taxon>
        <taxon>Dikarya</taxon>
        <taxon>Ascomycota</taxon>
        <taxon>Pezizomycotina</taxon>
        <taxon>Eurotiomycetes</taxon>
        <taxon>Eurotiomycetidae</taxon>
        <taxon>Eurotiales</taxon>
        <taxon>Aspergillaceae</taxon>
        <taxon>Penicillium</taxon>
    </lineage>
</organism>
<proteinExistence type="predicted"/>
<dbReference type="EMBL" id="MLQL01000008">
    <property type="protein sequence ID" value="OQE25610.1"/>
    <property type="molecule type" value="Genomic_DNA"/>
</dbReference>
<dbReference type="OrthoDB" id="4284875at2759"/>
<feature type="compositionally biased region" description="Basic residues" evidence="1">
    <location>
        <begin position="71"/>
        <end position="85"/>
    </location>
</feature>
<protein>
    <recommendedName>
        <fullName evidence="4">Myb-like domain-containing protein</fullName>
    </recommendedName>
</protein>
<keyword evidence="3" id="KW-1185">Reference proteome</keyword>
<evidence type="ECO:0000313" key="3">
    <source>
        <dbReference type="Proteomes" id="UP000191342"/>
    </source>
</evidence>
<accession>A0A1V6TI67</accession>